<evidence type="ECO:0000256" key="11">
    <source>
        <dbReference type="ARBA" id="ARBA00023136"/>
    </source>
</evidence>
<protein>
    <recommendedName>
        <fullName evidence="12">Mitochondrial import inner membrane translocase subunit TIM50</fullName>
    </recommendedName>
</protein>
<organism evidence="15 16">
    <name type="scientific">Atractosteus spatula</name>
    <name type="common">Alligator gar</name>
    <name type="synonym">Lepisosteus spatula</name>
    <dbReference type="NCBI Taxonomy" id="7917"/>
    <lineage>
        <taxon>Eukaryota</taxon>
        <taxon>Metazoa</taxon>
        <taxon>Chordata</taxon>
        <taxon>Craniata</taxon>
        <taxon>Vertebrata</taxon>
        <taxon>Euteleostomi</taxon>
        <taxon>Actinopterygii</taxon>
        <taxon>Neopterygii</taxon>
        <taxon>Holostei</taxon>
        <taxon>Semionotiformes</taxon>
        <taxon>Lepisosteidae</taxon>
        <taxon>Atractosteus</taxon>
    </lineage>
</organism>
<comment type="function">
    <text evidence="12">Essential component of the TIM23 complex, a complex that mediates the translocation of transit peptide-containing proteins across the mitochondrial inner membrane.</text>
</comment>
<evidence type="ECO:0000256" key="1">
    <source>
        <dbReference type="ARBA" id="ARBA00004434"/>
    </source>
</evidence>
<dbReference type="SUPFAM" id="SSF56784">
    <property type="entry name" value="HAD-like"/>
    <property type="match status" value="1"/>
</dbReference>
<evidence type="ECO:0000256" key="13">
    <source>
        <dbReference type="SAM" id="MobiDB-lite"/>
    </source>
</evidence>
<feature type="compositionally biased region" description="Low complexity" evidence="13">
    <location>
        <begin position="427"/>
        <end position="436"/>
    </location>
</feature>
<reference evidence="15" key="1">
    <citation type="journal article" date="2021" name="Cell">
        <title>Tracing the genetic footprints of vertebrate landing in non-teleost ray-finned fishes.</title>
        <authorList>
            <person name="Bi X."/>
            <person name="Wang K."/>
            <person name="Yang L."/>
            <person name="Pan H."/>
            <person name="Jiang H."/>
            <person name="Wei Q."/>
            <person name="Fang M."/>
            <person name="Yu H."/>
            <person name="Zhu C."/>
            <person name="Cai Y."/>
            <person name="He Y."/>
            <person name="Gan X."/>
            <person name="Zeng H."/>
            <person name="Yu D."/>
            <person name="Zhu Y."/>
            <person name="Jiang H."/>
            <person name="Qiu Q."/>
            <person name="Yang H."/>
            <person name="Zhang Y.E."/>
            <person name="Wang W."/>
            <person name="Zhu M."/>
            <person name="He S."/>
            <person name="Zhang G."/>
        </authorList>
    </citation>
    <scope>NUCLEOTIDE SEQUENCE</scope>
    <source>
        <strain evidence="15">Allg_001</strain>
    </source>
</reference>
<dbReference type="Gene3D" id="3.40.50.1000">
    <property type="entry name" value="HAD superfamily/HAD-like"/>
    <property type="match status" value="1"/>
</dbReference>
<dbReference type="InterPro" id="IPR023214">
    <property type="entry name" value="HAD_sf"/>
</dbReference>
<keyword evidence="9 12" id="KW-0811">Translocation</keyword>
<gene>
    <name evidence="15" type="primary">Timm50</name>
    <name evidence="15" type="ORF">GTO95_0009069</name>
</gene>
<dbReference type="GO" id="GO:0005744">
    <property type="term" value="C:TIM23 mitochondrial import inner membrane translocase complex"/>
    <property type="evidence" value="ECO:0007669"/>
    <property type="project" value="UniProtKB-UniRule"/>
</dbReference>
<evidence type="ECO:0000313" key="15">
    <source>
        <dbReference type="EMBL" id="MBN3319079.1"/>
    </source>
</evidence>
<dbReference type="AlphaFoldDB" id="A0A8J7NSI7"/>
<comment type="caution">
    <text evidence="15">The sequence shown here is derived from an EMBL/GenBank/DDBJ whole genome shotgun (WGS) entry which is preliminary data.</text>
</comment>
<name>A0A8J7NSI7_ATRSP</name>
<evidence type="ECO:0000256" key="2">
    <source>
        <dbReference type="ARBA" id="ARBA00006344"/>
    </source>
</evidence>
<dbReference type="GO" id="GO:0015031">
    <property type="term" value="P:protein transport"/>
    <property type="evidence" value="ECO:0007669"/>
    <property type="project" value="UniProtKB-KW"/>
</dbReference>
<comment type="subunit">
    <text evidence="12">Component of the TIM23 complex.</text>
</comment>
<dbReference type="FunFam" id="3.40.50.1000:FF:000019">
    <property type="entry name" value="Mitochondrial import inner membrane translocase subunit TIM50"/>
    <property type="match status" value="1"/>
</dbReference>
<dbReference type="PANTHER" id="PTHR12210">
    <property type="entry name" value="DULLARD PROTEIN PHOSPHATASE"/>
    <property type="match status" value="1"/>
</dbReference>
<feature type="transmembrane region" description="Helical" evidence="12">
    <location>
        <begin position="109"/>
        <end position="130"/>
    </location>
</feature>
<dbReference type="Pfam" id="PF03031">
    <property type="entry name" value="NIF"/>
    <property type="match status" value="1"/>
</dbReference>
<keyword evidence="3 12" id="KW-0813">Transport</keyword>
<keyword evidence="8 12" id="KW-1133">Transmembrane helix</keyword>
<evidence type="ECO:0000256" key="3">
    <source>
        <dbReference type="ARBA" id="ARBA00022448"/>
    </source>
</evidence>
<dbReference type="InterPro" id="IPR050365">
    <property type="entry name" value="TIM50"/>
</dbReference>
<evidence type="ECO:0000256" key="8">
    <source>
        <dbReference type="ARBA" id="ARBA00022989"/>
    </source>
</evidence>
<feature type="non-terminal residue" evidence="15">
    <location>
        <position position="1"/>
    </location>
</feature>
<keyword evidence="6 12" id="KW-0653">Protein transport</keyword>
<evidence type="ECO:0000256" key="4">
    <source>
        <dbReference type="ARBA" id="ARBA00022692"/>
    </source>
</evidence>
<keyword evidence="4 12" id="KW-0812">Transmembrane</keyword>
<dbReference type="Proteomes" id="UP000736164">
    <property type="component" value="Unassembled WGS sequence"/>
</dbReference>
<feature type="compositionally biased region" description="Low complexity" evidence="13">
    <location>
        <begin position="64"/>
        <end position="75"/>
    </location>
</feature>
<evidence type="ECO:0000256" key="6">
    <source>
        <dbReference type="ARBA" id="ARBA00022927"/>
    </source>
</evidence>
<dbReference type="InterPro" id="IPR004274">
    <property type="entry name" value="FCP1_dom"/>
</dbReference>
<evidence type="ECO:0000259" key="14">
    <source>
        <dbReference type="PROSITE" id="PS50969"/>
    </source>
</evidence>
<sequence>MSAGYVYNVCVRTSRGLLRLGPGIRAGPGAAVPAGIRAMHSDRPAGREDSGTGGLAQAILQDRLQQQQQQQLKSQGKPAGDAEGPGQQGQQDRGDERKQKENTAYAKKIVLRLAGVLALGGSVGVVYLFGSSSMDEQGNKCPAQRLDRALVLLRPGFCDSPVLWNDRDTLPPRTWMTALCPEVCRFPVGTGVASASLSAAWREAIPDEFDGDPPVIQQVRRTYKYFKDYRQMIIEPTSPKLLPDPLKEPYYQPPYTLVLELTDVLLHPEWSLVTGWRFKKRPGIDFLFQQLAPLYEIVIFTSETGMTAFPLIDSIDPQGFVMYRLFRDATRYVEGHHVKDVSCLNRDTSKVIVVDCKREAFSLQPFNGLALQKWDGNSEDRALYDLAAFLKTIALSGVEDVRTVLENYAHEEDPIAAFKRRQAQLAQEEQQRLSESSQHKSQGLSLGSIAGRLWPRSKQQ</sequence>
<evidence type="ECO:0000256" key="12">
    <source>
        <dbReference type="RuleBase" id="RU365079"/>
    </source>
</evidence>
<feature type="region of interest" description="Disordered" evidence="13">
    <location>
        <begin position="64"/>
        <end position="100"/>
    </location>
</feature>
<keyword evidence="5" id="KW-0999">Mitochondrion inner membrane</keyword>
<proteinExistence type="inferred from homology"/>
<accession>A0A8J7NSI7</accession>
<dbReference type="SMART" id="SM00577">
    <property type="entry name" value="CPDc"/>
    <property type="match status" value="1"/>
</dbReference>
<feature type="domain" description="FCP1 homology" evidence="14">
    <location>
        <begin position="250"/>
        <end position="393"/>
    </location>
</feature>
<dbReference type="CDD" id="cd07521">
    <property type="entry name" value="HAD_FCP1-like"/>
    <property type="match status" value="1"/>
</dbReference>
<feature type="region of interest" description="Disordered" evidence="13">
    <location>
        <begin position="427"/>
        <end position="460"/>
    </location>
</feature>
<keyword evidence="10 12" id="KW-0496">Mitochondrion</keyword>
<evidence type="ECO:0000256" key="5">
    <source>
        <dbReference type="ARBA" id="ARBA00022792"/>
    </source>
</evidence>
<evidence type="ECO:0000256" key="9">
    <source>
        <dbReference type="ARBA" id="ARBA00023010"/>
    </source>
</evidence>
<feature type="non-terminal residue" evidence="15">
    <location>
        <position position="460"/>
    </location>
</feature>
<comment type="subcellular location">
    <subcellularLocation>
        <location evidence="1 12">Mitochondrion inner membrane</location>
        <topology evidence="1 12">Single-pass membrane protein</topology>
    </subcellularLocation>
</comment>
<keyword evidence="16" id="KW-1185">Reference proteome</keyword>
<evidence type="ECO:0000313" key="16">
    <source>
        <dbReference type="Proteomes" id="UP000736164"/>
    </source>
</evidence>
<comment type="similarity">
    <text evidence="2 12">Belongs to the TIM50 family.</text>
</comment>
<keyword evidence="7 12" id="KW-0809">Transit peptide</keyword>
<keyword evidence="11 12" id="KW-0472">Membrane</keyword>
<dbReference type="InterPro" id="IPR036412">
    <property type="entry name" value="HAD-like_sf"/>
</dbReference>
<dbReference type="PROSITE" id="PS50969">
    <property type="entry name" value="FCP1"/>
    <property type="match status" value="1"/>
</dbReference>
<dbReference type="EMBL" id="JAAWVO010043183">
    <property type="protein sequence ID" value="MBN3319079.1"/>
    <property type="molecule type" value="Genomic_DNA"/>
</dbReference>
<evidence type="ECO:0000256" key="10">
    <source>
        <dbReference type="ARBA" id="ARBA00023128"/>
    </source>
</evidence>
<evidence type="ECO:0000256" key="7">
    <source>
        <dbReference type="ARBA" id="ARBA00022946"/>
    </source>
</evidence>